<evidence type="ECO:0000256" key="1">
    <source>
        <dbReference type="SAM" id="Phobius"/>
    </source>
</evidence>
<organism evidence="2 3">
    <name type="scientific">Methylomonas methanica</name>
    <dbReference type="NCBI Taxonomy" id="421"/>
    <lineage>
        <taxon>Bacteria</taxon>
        <taxon>Pseudomonadati</taxon>
        <taxon>Pseudomonadota</taxon>
        <taxon>Gammaproteobacteria</taxon>
        <taxon>Methylococcales</taxon>
        <taxon>Methylococcaceae</taxon>
        <taxon>Methylomonas</taxon>
    </lineage>
</organism>
<keyword evidence="1" id="KW-1133">Transmembrane helix</keyword>
<dbReference type="Proteomes" id="UP000077763">
    <property type="component" value="Unassembled WGS sequence"/>
</dbReference>
<comment type="caution">
    <text evidence="2">The sequence shown here is derived from an EMBL/GenBank/DDBJ whole genome shotgun (WGS) entry which is preliminary data.</text>
</comment>
<accession>A0A177LZD4</accession>
<reference evidence="2 3" key="1">
    <citation type="submission" date="2016-03" db="EMBL/GenBank/DDBJ databases">
        <authorList>
            <person name="Ploux O."/>
        </authorList>
    </citation>
    <scope>NUCLEOTIDE SEQUENCE [LARGE SCALE GENOMIC DNA]</scope>
    <source>
        <strain evidence="2 3">R-45371</strain>
    </source>
</reference>
<evidence type="ECO:0000313" key="2">
    <source>
        <dbReference type="EMBL" id="OAH98414.1"/>
    </source>
</evidence>
<dbReference type="AlphaFoldDB" id="A0A177LZD4"/>
<keyword evidence="1" id="KW-0472">Membrane</keyword>
<feature type="transmembrane region" description="Helical" evidence="1">
    <location>
        <begin position="41"/>
        <end position="64"/>
    </location>
</feature>
<sequence>MDNDMKDLHTGLFGLLGTALFFLPTPVSAEASSPALDLSGHWVGYLCVGLFAVAYLLVVLEEVLELRKSKPMMLASALIWVAIAL</sequence>
<protein>
    <submittedName>
        <fullName evidence="2">Uncharacterized protein</fullName>
    </submittedName>
</protein>
<proteinExistence type="predicted"/>
<keyword evidence="1" id="KW-0812">Transmembrane</keyword>
<dbReference type="EMBL" id="LUUH01000088">
    <property type="protein sequence ID" value="OAH98414.1"/>
    <property type="molecule type" value="Genomic_DNA"/>
</dbReference>
<evidence type="ECO:0000313" key="3">
    <source>
        <dbReference type="Proteomes" id="UP000077763"/>
    </source>
</evidence>
<gene>
    <name evidence="2" type="ORF">A1353_01930</name>
</gene>
<name>A0A177LZD4_METMH</name>